<feature type="transmembrane region" description="Helical" evidence="11">
    <location>
        <begin position="6"/>
        <end position="27"/>
    </location>
</feature>
<dbReference type="GO" id="GO:0015891">
    <property type="term" value="P:siderophore transport"/>
    <property type="evidence" value="ECO:0007669"/>
    <property type="project" value="InterPro"/>
</dbReference>
<evidence type="ECO:0000259" key="12">
    <source>
        <dbReference type="PROSITE" id="PS52015"/>
    </source>
</evidence>
<name>A0A347TKX1_9BACT</name>
<evidence type="ECO:0000256" key="10">
    <source>
        <dbReference type="SAM" id="MobiDB-lite"/>
    </source>
</evidence>
<dbReference type="Proteomes" id="UP000264693">
    <property type="component" value="Chromosome"/>
</dbReference>
<dbReference type="AlphaFoldDB" id="A0A347TKX1"/>
<evidence type="ECO:0000256" key="6">
    <source>
        <dbReference type="ARBA" id="ARBA00022692"/>
    </source>
</evidence>
<evidence type="ECO:0000256" key="1">
    <source>
        <dbReference type="ARBA" id="ARBA00004383"/>
    </source>
</evidence>
<dbReference type="GO" id="GO:0031992">
    <property type="term" value="F:energy transducer activity"/>
    <property type="evidence" value="ECO:0007669"/>
    <property type="project" value="InterPro"/>
</dbReference>
<dbReference type="Pfam" id="PF03544">
    <property type="entry name" value="TonB_C"/>
    <property type="match status" value="1"/>
</dbReference>
<evidence type="ECO:0000256" key="4">
    <source>
        <dbReference type="ARBA" id="ARBA00022475"/>
    </source>
</evidence>
<feature type="region of interest" description="Disordered" evidence="10">
    <location>
        <begin position="106"/>
        <end position="125"/>
    </location>
</feature>
<dbReference type="InterPro" id="IPR051045">
    <property type="entry name" value="TonB-dependent_transducer"/>
</dbReference>
<organism evidence="13 14">
    <name type="scientific">Malaciobacter marinus</name>
    <dbReference type="NCBI Taxonomy" id="505249"/>
    <lineage>
        <taxon>Bacteria</taxon>
        <taxon>Pseudomonadati</taxon>
        <taxon>Campylobacterota</taxon>
        <taxon>Epsilonproteobacteria</taxon>
        <taxon>Campylobacterales</taxon>
        <taxon>Arcobacteraceae</taxon>
        <taxon>Malaciobacter</taxon>
    </lineage>
</organism>
<dbReference type="SUPFAM" id="SSF74653">
    <property type="entry name" value="TolA/TonB C-terminal domain"/>
    <property type="match status" value="1"/>
</dbReference>
<evidence type="ECO:0000256" key="5">
    <source>
        <dbReference type="ARBA" id="ARBA00022519"/>
    </source>
</evidence>
<dbReference type="Gene3D" id="3.30.1150.10">
    <property type="match status" value="1"/>
</dbReference>
<dbReference type="PROSITE" id="PS52015">
    <property type="entry name" value="TONB_CTD"/>
    <property type="match status" value="1"/>
</dbReference>
<dbReference type="EMBL" id="CP032101">
    <property type="protein sequence ID" value="AXX87249.1"/>
    <property type="molecule type" value="Genomic_DNA"/>
</dbReference>
<keyword evidence="4" id="KW-1003">Cell membrane</keyword>
<feature type="compositionally biased region" description="Basic residues" evidence="10">
    <location>
        <begin position="109"/>
        <end position="119"/>
    </location>
</feature>
<evidence type="ECO:0000256" key="7">
    <source>
        <dbReference type="ARBA" id="ARBA00022927"/>
    </source>
</evidence>
<dbReference type="PANTHER" id="PTHR33446:SF2">
    <property type="entry name" value="PROTEIN TONB"/>
    <property type="match status" value="1"/>
</dbReference>
<keyword evidence="6 11" id="KW-0812">Transmembrane</keyword>
<dbReference type="RefSeq" id="WP_118897402.1">
    <property type="nucleotide sequence ID" value="NZ_CP032101.1"/>
</dbReference>
<evidence type="ECO:0000256" key="9">
    <source>
        <dbReference type="ARBA" id="ARBA00023136"/>
    </source>
</evidence>
<dbReference type="KEGG" id="amar:AMRN_1514"/>
<evidence type="ECO:0000256" key="2">
    <source>
        <dbReference type="ARBA" id="ARBA00006555"/>
    </source>
</evidence>
<keyword evidence="7" id="KW-0653">Protein transport</keyword>
<dbReference type="GO" id="GO:0030288">
    <property type="term" value="C:outer membrane-bounded periplasmic space"/>
    <property type="evidence" value="ECO:0007669"/>
    <property type="project" value="InterPro"/>
</dbReference>
<gene>
    <name evidence="13" type="primary">tonB3</name>
    <name evidence="13" type="ORF">AMRN_1514</name>
</gene>
<dbReference type="GO" id="GO:0055085">
    <property type="term" value="P:transmembrane transport"/>
    <property type="evidence" value="ECO:0007669"/>
    <property type="project" value="InterPro"/>
</dbReference>
<evidence type="ECO:0000256" key="3">
    <source>
        <dbReference type="ARBA" id="ARBA00022448"/>
    </source>
</evidence>
<comment type="similarity">
    <text evidence="2">Belongs to the TonB family.</text>
</comment>
<protein>
    <submittedName>
        <fullName evidence="13">Energy transduction protein TonB</fullName>
    </submittedName>
</protein>
<dbReference type="PRINTS" id="PR01374">
    <property type="entry name" value="TONBPROTEIN"/>
</dbReference>
<evidence type="ECO:0000313" key="14">
    <source>
        <dbReference type="Proteomes" id="UP000264693"/>
    </source>
</evidence>
<evidence type="ECO:0000256" key="11">
    <source>
        <dbReference type="SAM" id="Phobius"/>
    </source>
</evidence>
<accession>A0A347TKX1</accession>
<feature type="domain" description="TonB C-terminal" evidence="12">
    <location>
        <begin position="140"/>
        <end position="225"/>
    </location>
</feature>
<dbReference type="InterPro" id="IPR003538">
    <property type="entry name" value="TonB"/>
</dbReference>
<sequence length="225" mass="26278">MKRYISSFFIALFIYISIIASFYVLFANEKMIINKKKDTKKISLNYVQIKKEIKEKNIQKKSIKKKEIKQTIRKSKLIKNKPKKNKKIIKKETKIVKDTIKKSKDNKKIVSKSSKKTSKPKNNITSSQVTLNQSKIYIDKNLLLIRKLIQKNIVYSKRAKRFNIQGVVKVKFKISKDGKINKIDILKGHSLLRKSTIEAIKKASKNFPKVPKSLIITLPIEYRLI</sequence>
<proteinExistence type="inferred from homology"/>
<keyword evidence="3" id="KW-0813">Transport</keyword>
<dbReference type="InterPro" id="IPR006260">
    <property type="entry name" value="TonB/TolA_C"/>
</dbReference>
<keyword evidence="8 11" id="KW-1133">Transmembrane helix</keyword>
<keyword evidence="9 11" id="KW-0472">Membrane</keyword>
<dbReference type="NCBIfam" id="TIGR01352">
    <property type="entry name" value="tonB_Cterm"/>
    <property type="match status" value="1"/>
</dbReference>
<evidence type="ECO:0000256" key="8">
    <source>
        <dbReference type="ARBA" id="ARBA00022989"/>
    </source>
</evidence>
<dbReference type="GO" id="GO:0098797">
    <property type="term" value="C:plasma membrane protein complex"/>
    <property type="evidence" value="ECO:0007669"/>
    <property type="project" value="TreeGrafter"/>
</dbReference>
<dbReference type="InterPro" id="IPR037682">
    <property type="entry name" value="TonB_C"/>
</dbReference>
<dbReference type="GO" id="GO:0015031">
    <property type="term" value="P:protein transport"/>
    <property type="evidence" value="ECO:0007669"/>
    <property type="project" value="UniProtKB-KW"/>
</dbReference>
<dbReference type="PANTHER" id="PTHR33446">
    <property type="entry name" value="PROTEIN TONB-RELATED"/>
    <property type="match status" value="1"/>
</dbReference>
<evidence type="ECO:0000313" key="13">
    <source>
        <dbReference type="EMBL" id="AXX87249.1"/>
    </source>
</evidence>
<comment type="subcellular location">
    <subcellularLocation>
        <location evidence="1">Cell inner membrane</location>
        <topology evidence="1">Single-pass membrane protein</topology>
        <orientation evidence="1">Periplasmic side</orientation>
    </subcellularLocation>
</comment>
<reference evidence="13 14" key="1">
    <citation type="submission" date="2018-08" db="EMBL/GenBank/DDBJ databases">
        <title>Complete genome of the Arcobacter marinus type strain JCM 15502.</title>
        <authorList>
            <person name="Miller W.G."/>
            <person name="Yee E."/>
            <person name="Huynh S."/>
            <person name="Parker C.T."/>
        </authorList>
    </citation>
    <scope>NUCLEOTIDE SEQUENCE [LARGE SCALE GENOMIC DNA]</scope>
    <source>
        <strain evidence="13 14">JCM 15502</strain>
    </source>
</reference>
<keyword evidence="5" id="KW-0997">Cell inner membrane</keyword>